<sequence length="380" mass="39316">MNRTLKKTVAGMTLLSFAGVVAASGCPAVADSIWEEGMVAAGGAMTSAITGMVNAVSAERSYNLQRVTGALKVLAEQINSSANNSNSQLRSAKEAAASVQADIYNFKGISKALFDYGPRTGQGYNPCVEQDRSKNLNVALGEASNDMQEKVIREIDAAPGAFVPDRGVAIAQRMRDAANLYCTPGDAAAGLCSAPGPMAGKDLDASNFFASAPGGSTQSNAKSALLNNLFGLPAVALPASAVATPVGQAFLDQKRTSDAVNSVAQASLKSIQSWTEARSSTGGATDNQSVLDALSSKVDTYAGGADYDNWAAAQTSQSERGLLVELAKMEALDLSMGYMEYQSEERREAAAAAKLALMAGQMPNSDATAQAALARSRVTQ</sequence>
<evidence type="ECO:0000313" key="2">
    <source>
        <dbReference type="EMBL" id="TKC90171.1"/>
    </source>
</evidence>
<dbReference type="PROSITE" id="PS51257">
    <property type="entry name" value="PROKAR_LIPOPROTEIN"/>
    <property type="match status" value="1"/>
</dbReference>
<evidence type="ECO:0008006" key="4">
    <source>
        <dbReference type="Google" id="ProtNLM"/>
    </source>
</evidence>
<reference evidence="2 3" key="1">
    <citation type="submission" date="2019-04" db="EMBL/GenBank/DDBJ databases">
        <title>Trinickia sp. 7GSK02, isolated from subtropical forest soil.</title>
        <authorList>
            <person name="Gao Z.-H."/>
            <person name="Qiu L.-H."/>
        </authorList>
    </citation>
    <scope>NUCLEOTIDE SEQUENCE [LARGE SCALE GENOMIC DNA]</scope>
    <source>
        <strain evidence="2 3">7GSK02</strain>
    </source>
</reference>
<keyword evidence="1" id="KW-0732">Signal</keyword>
<protein>
    <recommendedName>
        <fullName evidence="4">Conjugal transfer protein</fullName>
    </recommendedName>
</protein>
<dbReference type="RefSeq" id="WP_136893501.1">
    <property type="nucleotide sequence ID" value="NZ_SWJE01000004.1"/>
</dbReference>
<accession>A0A4U1I9I5</accession>
<organism evidence="2 3">
    <name type="scientific">Trinickia terrae</name>
    <dbReference type="NCBI Taxonomy" id="2571161"/>
    <lineage>
        <taxon>Bacteria</taxon>
        <taxon>Pseudomonadati</taxon>
        <taxon>Pseudomonadota</taxon>
        <taxon>Betaproteobacteria</taxon>
        <taxon>Burkholderiales</taxon>
        <taxon>Burkholderiaceae</taxon>
        <taxon>Trinickia</taxon>
    </lineage>
</organism>
<dbReference type="EMBL" id="SWJE01000004">
    <property type="protein sequence ID" value="TKC90171.1"/>
    <property type="molecule type" value="Genomic_DNA"/>
</dbReference>
<name>A0A4U1I9I5_9BURK</name>
<dbReference type="AlphaFoldDB" id="A0A4U1I9I5"/>
<proteinExistence type="predicted"/>
<dbReference type="Proteomes" id="UP000305539">
    <property type="component" value="Unassembled WGS sequence"/>
</dbReference>
<comment type="caution">
    <text evidence="2">The sequence shown here is derived from an EMBL/GenBank/DDBJ whole genome shotgun (WGS) entry which is preliminary data.</text>
</comment>
<feature type="chain" id="PRO_5020993249" description="Conjugal transfer protein" evidence="1">
    <location>
        <begin position="23"/>
        <end position="380"/>
    </location>
</feature>
<evidence type="ECO:0000313" key="3">
    <source>
        <dbReference type="Proteomes" id="UP000305539"/>
    </source>
</evidence>
<gene>
    <name evidence="2" type="ORF">FAZ69_08470</name>
</gene>
<keyword evidence="3" id="KW-1185">Reference proteome</keyword>
<feature type="signal peptide" evidence="1">
    <location>
        <begin position="1"/>
        <end position="22"/>
    </location>
</feature>
<evidence type="ECO:0000256" key="1">
    <source>
        <dbReference type="SAM" id="SignalP"/>
    </source>
</evidence>